<protein>
    <recommendedName>
        <fullName evidence="2">Protein kinase domain-containing protein</fullName>
    </recommendedName>
</protein>
<sequence>MVDTMCGSPLYMAPEILKFTKYDSKVDLWSAGTIIYQMVTKEPPFNGNNHIQLLEKIEKTKVHFPSHLSAECVDLLSVDRMSWDAFFSHPWLREPDSQRHSNEANDNSNVHTNEDEDDEFGELEEERLRRDGSTVQKERAKLEGEVGHAQDTLKSKGDAKL</sequence>
<dbReference type="Pfam" id="PF00069">
    <property type="entry name" value="Pkinase"/>
    <property type="match status" value="1"/>
</dbReference>
<dbReference type="SUPFAM" id="SSF56112">
    <property type="entry name" value="Protein kinase-like (PK-like)"/>
    <property type="match status" value="1"/>
</dbReference>
<comment type="caution">
    <text evidence="3">The sequence shown here is derived from an EMBL/GenBank/DDBJ whole genome shotgun (WGS) entry which is preliminary data.</text>
</comment>
<dbReference type="Proteomes" id="UP000023152">
    <property type="component" value="Unassembled WGS sequence"/>
</dbReference>
<keyword evidence="4" id="KW-1185">Reference proteome</keyword>
<dbReference type="OrthoDB" id="346907at2759"/>
<feature type="region of interest" description="Disordered" evidence="1">
    <location>
        <begin position="93"/>
        <end position="161"/>
    </location>
</feature>
<dbReference type="GO" id="GO:0004674">
    <property type="term" value="F:protein serine/threonine kinase activity"/>
    <property type="evidence" value="ECO:0007669"/>
    <property type="project" value="InterPro"/>
</dbReference>
<feature type="domain" description="Protein kinase" evidence="2">
    <location>
        <begin position="1"/>
        <end position="92"/>
    </location>
</feature>
<dbReference type="GO" id="GO:0010506">
    <property type="term" value="P:regulation of autophagy"/>
    <property type="evidence" value="ECO:0007669"/>
    <property type="project" value="InterPro"/>
</dbReference>
<feature type="compositionally biased region" description="Basic and acidic residues" evidence="1">
    <location>
        <begin position="126"/>
        <end position="161"/>
    </location>
</feature>
<organism evidence="3 4">
    <name type="scientific">Reticulomyxa filosa</name>
    <dbReference type="NCBI Taxonomy" id="46433"/>
    <lineage>
        <taxon>Eukaryota</taxon>
        <taxon>Sar</taxon>
        <taxon>Rhizaria</taxon>
        <taxon>Retaria</taxon>
        <taxon>Foraminifera</taxon>
        <taxon>Monothalamids</taxon>
        <taxon>Reticulomyxidae</taxon>
        <taxon>Reticulomyxa</taxon>
    </lineage>
</organism>
<feature type="compositionally biased region" description="Basic and acidic residues" evidence="1">
    <location>
        <begin position="93"/>
        <end position="103"/>
    </location>
</feature>
<dbReference type="InterPro" id="IPR045269">
    <property type="entry name" value="Atg1-like"/>
</dbReference>
<dbReference type="InterPro" id="IPR000719">
    <property type="entry name" value="Prot_kinase_dom"/>
</dbReference>
<dbReference type="GO" id="GO:0005737">
    <property type="term" value="C:cytoplasm"/>
    <property type="evidence" value="ECO:0007669"/>
    <property type="project" value="TreeGrafter"/>
</dbReference>
<dbReference type="InterPro" id="IPR011009">
    <property type="entry name" value="Kinase-like_dom_sf"/>
</dbReference>
<dbReference type="PANTHER" id="PTHR24348">
    <property type="entry name" value="SERINE/THREONINE-PROTEIN KINASE UNC-51-RELATED"/>
    <property type="match status" value="1"/>
</dbReference>
<gene>
    <name evidence="3" type="ORF">RFI_16908</name>
</gene>
<accession>X6N4Q9</accession>
<evidence type="ECO:0000313" key="3">
    <source>
        <dbReference type="EMBL" id="ETO20307.1"/>
    </source>
</evidence>
<evidence type="ECO:0000259" key="2">
    <source>
        <dbReference type="PROSITE" id="PS50011"/>
    </source>
</evidence>
<dbReference type="EMBL" id="ASPP01012742">
    <property type="protein sequence ID" value="ETO20307.1"/>
    <property type="molecule type" value="Genomic_DNA"/>
</dbReference>
<proteinExistence type="predicted"/>
<dbReference type="AlphaFoldDB" id="X6N4Q9"/>
<evidence type="ECO:0000313" key="4">
    <source>
        <dbReference type="Proteomes" id="UP000023152"/>
    </source>
</evidence>
<dbReference type="Gene3D" id="1.10.510.10">
    <property type="entry name" value="Transferase(Phosphotransferase) domain 1"/>
    <property type="match status" value="1"/>
</dbReference>
<reference evidence="3 4" key="1">
    <citation type="journal article" date="2013" name="Curr. Biol.">
        <title>The Genome of the Foraminiferan Reticulomyxa filosa.</title>
        <authorList>
            <person name="Glockner G."/>
            <person name="Hulsmann N."/>
            <person name="Schleicher M."/>
            <person name="Noegel A.A."/>
            <person name="Eichinger L."/>
            <person name="Gallinger C."/>
            <person name="Pawlowski J."/>
            <person name="Sierra R."/>
            <person name="Euteneuer U."/>
            <person name="Pillet L."/>
            <person name="Moustafa A."/>
            <person name="Platzer M."/>
            <person name="Groth M."/>
            <person name="Szafranski K."/>
            <person name="Schliwa M."/>
        </authorList>
    </citation>
    <scope>NUCLEOTIDE SEQUENCE [LARGE SCALE GENOMIC DNA]</scope>
</reference>
<dbReference type="PROSITE" id="PS50011">
    <property type="entry name" value="PROTEIN_KINASE_DOM"/>
    <property type="match status" value="1"/>
</dbReference>
<dbReference type="GO" id="GO:0005524">
    <property type="term" value="F:ATP binding"/>
    <property type="evidence" value="ECO:0007669"/>
    <property type="project" value="InterPro"/>
</dbReference>
<feature type="compositionally biased region" description="Acidic residues" evidence="1">
    <location>
        <begin position="114"/>
        <end position="125"/>
    </location>
</feature>
<evidence type="ECO:0000256" key="1">
    <source>
        <dbReference type="SAM" id="MobiDB-lite"/>
    </source>
</evidence>
<feature type="non-terminal residue" evidence="3">
    <location>
        <position position="161"/>
    </location>
</feature>
<name>X6N4Q9_RETFI</name>